<proteinExistence type="predicted"/>
<dbReference type="PROSITE" id="PS50194">
    <property type="entry name" value="FILAMIN_REPEAT"/>
    <property type="match status" value="1"/>
</dbReference>
<evidence type="ECO:0000256" key="1">
    <source>
        <dbReference type="SAM" id="Phobius"/>
    </source>
</evidence>
<feature type="transmembrane region" description="Helical" evidence="1">
    <location>
        <begin position="30"/>
        <end position="49"/>
    </location>
</feature>
<dbReference type="InterPro" id="IPR017868">
    <property type="entry name" value="Filamin/ABP280_repeat-like"/>
</dbReference>
<reference evidence="3" key="1">
    <citation type="journal article" date="2019" name="Int. J. Syst. Evol. Microbiol.">
        <title>The Global Catalogue of Microorganisms (GCM) 10K type strain sequencing project: providing services to taxonomists for standard genome sequencing and annotation.</title>
        <authorList>
            <consortium name="The Broad Institute Genomics Platform"/>
            <consortium name="The Broad Institute Genome Sequencing Center for Infectious Disease"/>
            <person name="Wu L."/>
            <person name="Ma J."/>
        </authorList>
    </citation>
    <scope>NUCLEOTIDE SEQUENCE [LARGE SCALE GENOMIC DNA]</scope>
    <source>
        <strain evidence="3">CGMCC 4.1782</strain>
    </source>
</reference>
<feature type="transmembrane region" description="Helical" evidence="1">
    <location>
        <begin position="580"/>
        <end position="597"/>
    </location>
</feature>
<organism evidence="2 3">
    <name type="scientific">Pontibacter ruber</name>
    <dbReference type="NCBI Taxonomy" id="1343895"/>
    <lineage>
        <taxon>Bacteria</taxon>
        <taxon>Pseudomonadati</taxon>
        <taxon>Bacteroidota</taxon>
        <taxon>Cytophagia</taxon>
        <taxon>Cytophagales</taxon>
        <taxon>Hymenobacteraceae</taxon>
        <taxon>Pontibacter</taxon>
    </lineage>
</organism>
<comment type="caution">
    <text evidence="2">The sequence shown here is derived from an EMBL/GenBank/DDBJ whole genome shotgun (WGS) entry which is preliminary data.</text>
</comment>
<dbReference type="EMBL" id="JBHUIM010000001">
    <property type="protein sequence ID" value="MFD2246849.1"/>
    <property type="molecule type" value="Genomic_DNA"/>
</dbReference>
<sequence>MTPYLPYLLAIVAALLLVWLAWRRPNRRRLVWRLAASAVAGISLVLLLFPPTYQRALDPGTAILLTEGYQPDTLNDLLRKMEPAPQVYTYKTAAPKSEAVTDLYTFRQQHPQVNMVHVVGYGLEEQELQALKNISLVPHLDPMPAGVSAVTWPGTTALGEAVVVAGKFNHTINEEAKLYLQAAGRVQDSVTVKDVGNHTFQLRYTPKQAGRYTYTLLMKAAGRTDTVGLIPVQVEAPQKLGVLLVSSFPVFEFKFLKNHLGQLQHRVALRSTVSKGMYQSEWLNMPQTDLNRITPKLLQQFDMVITEPQALQELSSTEKAALQRAVTEEGLGVLTIAGEQPANRSTAFFTSFKSKRLSQQDTRTARATWTNNTSAATAALPYTLVSSEAVTGLVEEQGNSLLAAGRKAGWGTVAMTVIPQTFSWQLEGKQSTYASYWAHLLSSVAKKEVQEKFWQLTTPQAPKPHRPVDLSLTDYTLQSTQKAPAAAIRSINDTASISIALQQHPHQPEQFSSTFWPRHTGWHVVESPDVEPFYFLVQDSVAWPHQAILAKREATEQFVQQQSIKLAATTTTDFTKEQVPVIWFFLLFVLSSGFLWLEEKL</sequence>
<keyword evidence="3" id="KW-1185">Reference proteome</keyword>
<dbReference type="PANTHER" id="PTHR37947:SF1">
    <property type="entry name" value="BLL2462 PROTEIN"/>
    <property type="match status" value="1"/>
</dbReference>
<evidence type="ECO:0000313" key="2">
    <source>
        <dbReference type="EMBL" id="MFD2246849.1"/>
    </source>
</evidence>
<accession>A0ABW5CXW5</accession>
<protein>
    <submittedName>
        <fullName evidence="2">Uncharacterized protein</fullName>
    </submittedName>
</protein>
<gene>
    <name evidence="2" type="ORF">ACFSKP_11330</name>
</gene>
<feature type="transmembrane region" description="Helical" evidence="1">
    <location>
        <begin position="6"/>
        <end position="23"/>
    </location>
</feature>
<keyword evidence="1" id="KW-0472">Membrane</keyword>
<dbReference type="PANTHER" id="PTHR37947">
    <property type="entry name" value="BLL2462 PROTEIN"/>
    <property type="match status" value="1"/>
</dbReference>
<dbReference type="Proteomes" id="UP001597374">
    <property type="component" value="Unassembled WGS sequence"/>
</dbReference>
<keyword evidence="1" id="KW-0812">Transmembrane</keyword>
<name>A0ABW5CXW5_9BACT</name>
<evidence type="ECO:0000313" key="3">
    <source>
        <dbReference type="Proteomes" id="UP001597374"/>
    </source>
</evidence>
<keyword evidence="1" id="KW-1133">Transmembrane helix</keyword>
<dbReference type="RefSeq" id="WP_250428627.1">
    <property type="nucleotide sequence ID" value="NZ_JALPRR010000001.1"/>
</dbReference>